<keyword evidence="3" id="KW-1185">Reference proteome</keyword>
<feature type="region of interest" description="Disordered" evidence="1">
    <location>
        <begin position="164"/>
        <end position="290"/>
    </location>
</feature>
<feature type="compositionally biased region" description="Low complexity" evidence="1">
    <location>
        <begin position="186"/>
        <end position="196"/>
    </location>
</feature>
<sequence>RRRSLTRSISAMDGPTSRLPSSVTSSITNSSTPNTVRALPATQSLRDLHNSRVSFSPSFSILTAPTSYGVDPPRPAKDGYEWVWFPGGYWAERERVETPRLSSHSARYFKWRKKSGRNSSSRDTESFSLHSSPKVLETVEGANKVPLPSPWLSEEAHVASLQQPELGNREQSDSSPKSFPWAKTALLGSGTHSTTPSPSPFSPGLETEIAQLAHHGSGSGSGSGSEAVTVKPTPPSIQTRSPVRSPLRSPLRSPFRAFKVPQLKPKRSWMTFLPRPSQKSTSKKESKNDAAYTQNTLEGAKQRLAHPGTLNSPLSRISTLLREENNKSPGSRTRQRKLFGKSPWHRKASAGSDGSTTSSILDLLRGHTPLSTPVSEKLAFIGSTNEWNEEFPGGEARRIETPPLRESTEDRPGRGFFFDLGQYPSPDKHARSPLRQQQTASVPESSPRRRRPTVHGAGDEPKNQKGSGGDPNKAGSNKQSGGSTKSATKEWWEVPISVLHWDDVRESRTFEFDMPEHLPNSPMCPANKKHKSGGTGVCVYHGRRKRSTPLVWGDVIDQSSDEAWKARNIKRESEG</sequence>
<feature type="region of interest" description="Disordered" evidence="1">
    <location>
        <begin position="386"/>
        <end position="489"/>
    </location>
</feature>
<dbReference type="Proteomes" id="UP001390339">
    <property type="component" value="Unassembled WGS sequence"/>
</dbReference>
<dbReference type="EMBL" id="JAPCWZ010000004">
    <property type="protein sequence ID" value="KAK8867878.1"/>
    <property type="molecule type" value="Genomic_DNA"/>
</dbReference>
<evidence type="ECO:0000313" key="2">
    <source>
        <dbReference type="EMBL" id="KAK8867878.1"/>
    </source>
</evidence>
<evidence type="ECO:0000256" key="1">
    <source>
        <dbReference type="SAM" id="MobiDB-lite"/>
    </source>
</evidence>
<feature type="compositionally biased region" description="Low complexity" evidence="1">
    <location>
        <begin position="20"/>
        <end position="35"/>
    </location>
</feature>
<feature type="compositionally biased region" description="Basic residues" evidence="1">
    <location>
        <begin position="333"/>
        <end position="348"/>
    </location>
</feature>
<feature type="region of interest" description="Disordered" evidence="1">
    <location>
        <begin position="112"/>
        <end position="131"/>
    </location>
</feature>
<accession>A0ABR2ITP6</accession>
<feature type="compositionally biased region" description="Polar residues" evidence="1">
    <location>
        <begin position="434"/>
        <end position="444"/>
    </location>
</feature>
<name>A0ABR2ITP6_9PEZI</name>
<proteinExistence type="predicted"/>
<protein>
    <submittedName>
        <fullName evidence="2">RNA polymerase ii accessory cdc73 protein</fullName>
    </submittedName>
</protein>
<feature type="region of interest" description="Disordered" evidence="1">
    <location>
        <begin position="1"/>
        <end position="35"/>
    </location>
</feature>
<feature type="compositionally biased region" description="Polar residues" evidence="1">
    <location>
        <begin position="474"/>
        <end position="486"/>
    </location>
</feature>
<reference evidence="2 3" key="1">
    <citation type="journal article" date="2024" name="IMA Fungus">
        <title>Apiospora arundinis, a panoply of carbohydrate-active enzymes and secondary metabolites.</title>
        <authorList>
            <person name="Sorensen T."/>
            <person name="Petersen C."/>
            <person name="Muurmann A.T."/>
            <person name="Christiansen J.V."/>
            <person name="Brundto M.L."/>
            <person name="Overgaard C.K."/>
            <person name="Boysen A.T."/>
            <person name="Wollenberg R.D."/>
            <person name="Larsen T.O."/>
            <person name="Sorensen J.L."/>
            <person name="Nielsen K.L."/>
            <person name="Sondergaard T.E."/>
        </authorList>
    </citation>
    <scope>NUCLEOTIDE SEQUENCE [LARGE SCALE GENOMIC DNA]</scope>
    <source>
        <strain evidence="2 3">AAU 773</strain>
    </source>
</reference>
<comment type="caution">
    <text evidence="2">The sequence shown here is derived from an EMBL/GenBank/DDBJ whole genome shotgun (WGS) entry which is preliminary data.</text>
</comment>
<organism evidence="2 3">
    <name type="scientific">Apiospora arundinis</name>
    <dbReference type="NCBI Taxonomy" id="335852"/>
    <lineage>
        <taxon>Eukaryota</taxon>
        <taxon>Fungi</taxon>
        <taxon>Dikarya</taxon>
        <taxon>Ascomycota</taxon>
        <taxon>Pezizomycotina</taxon>
        <taxon>Sordariomycetes</taxon>
        <taxon>Xylariomycetidae</taxon>
        <taxon>Amphisphaeriales</taxon>
        <taxon>Apiosporaceae</taxon>
        <taxon>Apiospora</taxon>
    </lineage>
</organism>
<evidence type="ECO:0000313" key="3">
    <source>
        <dbReference type="Proteomes" id="UP001390339"/>
    </source>
</evidence>
<feature type="region of interest" description="Disordered" evidence="1">
    <location>
        <begin position="321"/>
        <end position="357"/>
    </location>
</feature>
<feature type="non-terminal residue" evidence="2">
    <location>
        <position position="1"/>
    </location>
</feature>
<gene>
    <name evidence="2" type="ORF">PGQ11_006456</name>
</gene>